<feature type="active site" description="For Fru-6P isomerization activity" evidence="10">
    <location>
        <position position="603"/>
    </location>
</feature>
<dbReference type="Gene3D" id="3.60.20.10">
    <property type="entry name" value="Glutamine Phosphoribosylpyrophosphate, subunit 1, domain 1"/>
    <property type="match status" value="1"/>
</dbReference>
<evidence type="ECO:0000313" key="14">
    <source>
        <dbReference type="EMBL" id="HIT58628.1"/>
    </source>
</evidence>
<dbReference type="AlphaFoldDB" id="A0A9D1KL77"/>
<feature type="active site" description="Nucleophile; for GATase activity" evidence="10">
    <location>
        <position position="2"/>
    </location>
</feature>
<keyword evidence="8" id="KW-0677">Repeat</keyword>
<evidence type="ECO:0000256" key="5">
    <source>
        <dbReference type="ARBA" id="ARBA00022490"/>
    </source>
</evidence>
<dbReference type="HAMAP" id="MF_00164">
    <property type="entry name" value="GlmS"/>
    <property type="match status" value="1"/>
</dbReference>
<keyword evidence="11" id="KW-0812">Transmembrane</keyword>
<dbReference type="PROSITE" id="PS51464">
    <property type="entry name" value="SIS"/>
    <property type="match status" value="2"/>
</dbReference>
<reference evidence="14" key="1">
    <citation type="submission" date="2020-10" db="EMBL/GenBank/DDBJ databases">
        <authorList>
            <person name="Gilroy R."/>
        </authorList>
    </citation>
    <scope>NUCLEOTIDE SEQUENCE</scope>
    <source>
        <strain evidence="14">CHK33-4379</strain>
    </source>
</reference>
<comment type="subunit">
    <text evidence="10">Homodimer.</text>
</comment>
<dbReference type="SUPFAM" id="SSF53697">
    <property type="entry name" value="SIS domain"/>
    <property type="match status" value="1"/>
</dbReference>
<dbReference type="InterPro" id="IPR035466">
    <property type="entry name" value="GlmS/AgaS_SIS"/>
</dbReference>
<dbReference type="InterPro" id="IPR001347">
    <property type="entry name" value="SIS_dom"/>
</dbReference>
<comment type="caution">
    <text evidence="14">The sequence shown here is derived from an EMBL/GenBank/DDBJ whole genome shotgun (WGS) entry which is preliminary data.</text>
</comment>
<dbReference type="Pfam" id="PF01380">
    <property type="entry name" value="SIS"/>
    <property type="match status" value="2"/>
</dbReference>
<feature type="domain" description="Glutamine amidotransferase type-2" evidence="12">
    <location>
        <begin position="2"/>
        <end position="218"/>
    </location>
</feature>
<dbReference type="NCBIfam" id="TIGR01135">
    <property type="entry name" value="glmS"/>
    <property type="match status" value="1"/>
</dbReference>
<dbReference type="CDD" id="cd05009">
    <property type="entry name" value="SIS_GlmS_GlmD_2"/>
    <property type="match status" value="1"/>
</dbReference>
<keyword evidence="9" id="KW-0315">Glutamine amidotransferase</keyword>
<gene>
    <name evidence="10 14" type="primary">glmS</name>
    <name evidence="14" type="ORF">IAC39_02790</name>
</gene>
<dbReference type="GO" id="GO:0005829">
    <property type="term" value="C:cytosol"/>
    <property type="evidence" value="ECO:0007669"/>
    <property type="project" value="TreeGrafter"/>
</dbReference>
<evidence type="ECO:0000256" key="9">
    <source>
        <dbReference type="ARBA" id="ARBA00022962"/>
    </source>
</evidence>
<dbReference type="InterPro" id="IPR005855">
    <property type="entry name" value="GFAT"/>
</dbReference>
<keyword evidence="5 10" id="KW-0963">Cytoplasm</keyword>
<dbReference type="GO" id="GO:0005975">
    <property type="term" value="P:carbohydrate metabolic process"/>
    <property type="evidence" value="ECO:0007669"/>
    <property type="project" value="UniProtKB-UniRule"/>
</dbReference>
<dbReference type="SUPFAM" id="SSF56235">
    <property type="entry name" value="N-terminal nucleophile aminohydrolases (Ntn hydrolases)"/>
    <property type="match status" value="1"/>
</dbReference>
<sequence length="608" mass="66295">MCGIIGYSGSENAAERIVSGLKSLEYRGYDSAGIAAFEENKVRIIKTVGRVSALEHRIDECGGIRSGCGIGHTRWATHGAPNDINSHPQVSGRVVLVHNGIIENYHELKTELISQGVSFVSETDTEVAAAVIDSEYNKAGDPLKAILAAMPKLTGSYAFGILFKDVPGVIYSVKKGSPLIVGVTDNGGFISSDTSAILRYTKKYISLENGEIAVIKGASTEVYNSRGESVKKEILTAKWDAAAAEKGGYSHFMLKEIHEEPEAVKKTLGIRNRHGYIDFEDDGITVEQLKNINFLRIVACGTAMHAGLYAKYAIEKMARIPVIVEVASEFRYSDPILSDKDTVLIISQSGETADSLEALRIAKSKGARTIAVVNVIASSIAREADNVIYTYAGPEISVASTKAYTVQVATLCAFAFELAYSKGRLTEQDLMYYSKIILHDLCEAIEKVISDEERIRGIAQELYDNENVFFIGRSLDCALVQEASLKLKEISYIHSEAYAAGELKHGTISLITNGTPVISLATVPEIYEKTMSNIVEVVTRGGKAFVVCGSDFPDNSAILYRYELPEIDRMFMGLVGITAMQLFAYYMSVLRGNDVDKPRNLAKSVTVE</sequence>
<dbReference type="InterPro" id="IPR017932">
    <property type="entry name" value="GATase_2_dom"/>
</dbReference>
<dbReference type="GO" id="GO:0006487">
    <property type="term" value="P:protein N-linked glycosylation"/>
    <property type="evidence" value="ECO:0007669"/>
    <property type="project" value="TreeGrafter"/>
</dbReference>
<dbReference type="PANTHER" id="PTHR10937">
    <property type="entry name" value="GLUCOSAMINE--FRUCTOSE-6-PHOSPHATE AMINOTRANSFERASE, ISOMERIZING"/>
    <property type="match status" value="1"/>
</dbReference>
<dbReference type="InterPro" id="IPR046348">
    <property type="entry name" value="SIS_dom_sf"/>
</dbReference>
<dbReference type="PANTHER" id="PTHR10937:SF0">
    <property type="entry name" value="GLUTAMINE--FRUCTOSE-6-PHOSPHATE TRANSAMINASE (ISOMERIZING)"/>
    <property type="match status" value="1"/>
</dbReference>
<evidence type="ECO:0000256" key="10">
    <source>
        <dbReference type="HAMAP-Rule" id="MF_00164"/>
    </source>
</evidence>
<comment type="function">
    <text evidence="10">Catalyzes the first step in hexosamine metabolism, converting fructose-6P into glucosamine-6P using glutamine as a nitrogen source.</text>
</comment>
<name>A0A9D1KL77_9FIRM</name>
<dbReference type="CDD" id="cd05008">
    <property type="entry name" value="SIS_GlmS_GlmD_1"/>
    <property type="match status" value="1"/>
</dbReference>
<dbReference type="Pfam" id="PF13522">
    <property type="entry name" value="GATase_6"/>
    <property type="match status" value="1"/>
</dbReference>
<dbReference type="GO" id="GO:0006047">
    <property type="term" value="P:UDP-N-acetylglucosamine metabolic process"/>
    <property type="evidence" value="ECO:0007669"/>
    <property type="project" value="TreeGrafter"/>
</dbReference>
<evidence type="ECO:0000256" key="7">
    <source>
        <dbReference type="ARBA" id="ARBA00022679"/>
    </source>
</evidence>
<dbReference type="Gene3D" id="3.40.50.10490">
    <property type="entry name" value="Glucose-6-phosphate isomerase like protein, domain 1"/>
    <property type="match status" value="2"/>
</dbReference>
<evidence type="ECO:0000313" key="15">
    <source>
        <dbReference type="Proteomes" id="UP000824136"/>
    </source>
</evidence>
<evidence type="ECO:0000256" key="2">
    <source>
        <dbReference type="ARBA" id="ARBA00004496"/>
    </source>
</evidence>
<feature type="domain" description="SIS" evidence="13">
    <location>
        <begin position="458"/>
        <end position="598"/>
    </location>
</feature>
<reference evidence="14" key="2">
    <citation type="journal article" date="2021" name="PeerJ">
        <title>Extensive microbial diversity within the chicken gut microbiome revealed by metagenomics and culture.</title>
        <authorList>
            <person name="Gilroy R."/>
            <person name="Ravi A."/>
            <person name="Getino M."/>
            <person name="Pursley I."/>
            <person name="Horton D.L."/>
            <person name="Alikhan N.F."/>
            <person name="Baker D."/>
            <person name="Gharbi K."/>
            <person name="Hall N."/>
            <person name="Watson M."/>
            <person name="Adriaenssens E.M."/>
            <person name="Foster-Nyarko E."/>
            <person name="Jarju S."/>
            <person name="Secka A."/>
            <person name="Antonio M."/>
            <person name="Oren A."/>
            <person name="Chaudhuri R.R."/>
            <person name="La Ragione R."/>
            <person name="Hildebrand F."/>
            <person name="Pallen M.J."/>
        </authorList>
    </citation>
    <scope>NUCLEOTIDE SEQUENCE</scope>
    <source>
        <strain evidence="14">CHK33-4379</strain>
    </source>
</reference>
<dbReference type="CDD" id="cd00714">
    <property type="entry name" value="GFAT"/>
    <property type="match status" value="1"/>
</dbReference>
<dbReference type="EMBL" id="DVLL01000012">
    <property type="protein sequence ID" value="HIT58628.1"/>
    <property type="molecule type" value="Genomic_DNA"/>
</dbReference>
<dbReference type="GO" id="GO:0097367">
    <property type="term" value="F:carbohydrate derivative binding"/>
    <property type="evidence" value="ECO:0007669"/>
    <property type="project" value="InterPro"/>
</dbReference>
<evidence type="ECO:0000259" key="13">
    <source>
        <dbReference type="PROSITE" id="PS51464"/>
    </source>
</evidence>
<protein>
    <recommendedName>
        <fullName evidence="4 10">Glutamine--fructose-6-phosphate aminotransferase [isomerizing]</fullName>
        <ecNumber evidence="3 10">2.6.1.16</ecNumber>
    </recommendedName>
    <alternativeName>
        <fullName evidence="10">D-fructose-6-phosphate amidotransferase</fullName>
    </alternativeName>
    <alternativeName>
        <fullName evidence="10">GFAT</fullName>
    </alternativeName>
    <alternativeName>
        <fullName evidence="10">Glucosamine-6-phosphate synthase</fullName>
    </alternativeName>
    <alternativeName>
        <fullName evidence="10">Hexosephosphate aminotransferase</fullName>
    </alternativeName>
    <alternativeName>
        <fullName evidence="10">L-glutamine--D-fructose-6-phosphate amidotransferase</fullName>
    </alternativeName>
</protein>
<dbReference type="InterPro" id="IPR047084">
    <property type="entry name" value="GFAT_N"/>
</dbReference>
<evidence type="ECO:0000256" key="8">
    <source>
        <dbReference type="ARBA" id="ARBA00022737"/>
    </source>
</evidence>
<dbReference type="PROSITE" id="PS51278">
    <property type="entry name" value="GATASE_TYPE_2"/>
    <property type="match status" value="1"/>
</dbReference>
<comment type="subcellular location">
    <subcellularLocation>
        <location evidence="2 10">Cytoplasm</location>
    </subcellularLocation>
</comment>
<evidence type="ECO:0000256" key="11">
    <source>
        <dbReference type="SAM" id="Phobius"/>
    </source>
</evidence>
<evidence type="ECO:0000256" key="4">
    <source>
        <dbReference type="ARBA" id="ARBA00016090"/>
    </source>
</evidence>
<accession>A0A9D1KL77</accession>
<feature type="initiator methionine" description="Removed" evidence="10">
    <location>
        <position position="1"/>
    </location>
</feature>
<proteinExistence type="inferred from homology"/>
<dbReference type="InterPro" id="IPR035490">
    <property type="entry name" value="GlmS/FrlB_SIS"/>
</dbReference>
<dbReference type="FunFam" id="3.40.50.10490:FF:000001">
    <property type="entry name" value="Glutamine--fructose-6-phosphate aminotransferase [isomerizing]"/>
    <property type="match status" value="1"/>
</dbReference>
<dbReference type="InterPro" id="IPR029055">
    <property type="entry name" value="Ntn_hydrolases_N"/>
</dbReference>
<dbReference type="Proteomes" id="UP000824136">
    <property type="component" value="Unassembled WGS sequence"/>
</dbReference>
<dbReference type="FunFam" id="3.60.20.10:FF:000006">
    <property type="entry name" value="Glutamine--fructose-6-phosphate aminotransferase [isomerizing]"/>
    <property type="match status" value="1"/>
</dbReference>
<keyword evidence="7 10" id="KW-0808">Transferase</keyword>
<dbReference type="GO" id="GO:0004360">
    <property type="term" value="F:glutamine-fructose-6-phosphate transaminase (isomerizing) activity"/>
    <property type="evidence" value="ECO:0007669"/>
    <property type="project" value="UniProtKB-UniRule"/>
</dbReference>
<feature type="transmembrane region" description="Helical" evidence="11">
    <location>
        <begin position="570"/>
        <end position="589"/>
    </location>
</feature>
<organism evidence="14 15">
    <name type="scientific">Candidatus Faeciplasma pullistercoris</name>
    <dbReference type="NCBI Taxonomy" id="2840800"/>
    <lineage>
        <taxon>Bacteria</taxon>
        <taxon>Bacillati</taxon>
        <taxon>Bacillota</taxon>
        <taxon>Clostridia</taxon>
        <taxon>Eubacteriales</taxon>
        <taxon>Oscillospiraceae</taxon>
        <taxon>Oscillospiraceae incertae sedis</taxon>
        <taxon>Candidatus Faeciplasma</taxon>
    </lineage>
</organism>
<keyword evidence="11" id="KW-1133">Transmembrane helix</keyword>
<dbReference type="EC" id="2.6.1.16" evidence="3 10"/>
<keyword evidence="6 10" id="KW-0032">Aminotransferase</keyword>
<evidence type="ECO:0000259" key="12">
    <source>
        <dbReference type="PROSITE" id="PS51278"/>
    </source>
</evidence>
<dbReference type="GO" id="GO:0006002">
    <property type="term" value="P:fructose 6-phosphate metabolic process"/>
    <property type="evidence" value="ECO:0007669"/>
    <property type="project" value="TreeGrafter"/>
</dbReference>
<evidence type="ECO:0000256" key="1">
    <source>
        <dbReference type="ARBA" id="ARBA00001031"/>
    </source>
</evidence>
<keyword evidence="11" id="KW-0472">Membrane</keyword>
<feature type="domain" description="SIS" evidence="13">
    <location>
        <begin position="285"/>
        <end position="424"/>
    </location>
</feature>
<comment type="catalytic activity">
    <reaction evidence="1 10">
        <text>D-fructose 6-phosphate + L-glutamine = D-glucosamine 6-phosphate + L-glutamate</text>
        <dbReference type="Rhea" id="RHEA:13237"/>
        <dbReference type="ChEBI" id="CHEBI:29985"/>
        <dbReference type="ChEBI" id="CHEBI:58359"/>
        <dbReference type="ChEBI" id="CHEBI:58725"/>
        <dbReference type="ChEBI" id="CHEBI:61527"/>
        <dbReference type="EC" id="2.6.1.16"/>
    </reaction>
</comment>
<dbReference type="NCBIfam" id="NF001484">
    <property type="entry name" value="PRK00331.1"/>
    <property type="match status" value="1"/>
</dbReference>
<evidence type="ECO:0000256" key="6">
    <source>
        <dbReference type="ARBA" id="ARBA00022576"/>
    </source>
</evidence>
<evidence type="ECO:0000256" key="3">
    <source>
        <dbReference type="ARBA" id="ARBA00012916"/>
    </source>
</evidence>